<name>A0A067TFB1_GALM3</name>
<dbReference type="InterPro" id="IPR000210">
    <property type="entry name" value="BTB/POZ_dom"/>
</dbReference>
<dbReference type="Proteomes" id="UP000027222">
    <property type="component" value="Unassembled WGS sequence"/>
</dbReference>
<evidence type="ECO:0000313" key="3">
    <source>
        <dbReference type="Proteomes" id="UP000027222"/>
    </source>
</evidence>
<dbReference type="OrthoDB" id="2985972at2759"/>
<dbReference type="STRING" id="685588.A0A067TFB1"/>
<proteinExistence type="predicted"/>
<evidence type="ECO:0000259" key="1">
    <source>
        <dbReference type="Pfam" id="PF00651"/>
    </source>
</evidence>
<organism evidence="2 3">
    <name type="scientific">Galerina marginata (strain CBS 339.88)</name>
    <dbReference type="NCBI Taxonomy" id="685588"/>
    <lineage>
        <taxon>Eukaryota</taxon>
        <taxon>Fungi</taxon>
        <taxon>Dikarya</taxon>
        <taxon>Basidiomycota</taxon>
        <taxon>Agaricomycotina</taxon>
        <taxon>Agaricomycetes</taxon>
        <taxon>Agaricomycetidae</taxon>
        <taxon>Agaricales</taxon>
        <taxon>Agaricineae</taxon>
        <taxon>Strophariaceae</taxon>
        <taxon>Galerina</taxon>
    </lineage>
</organism>
<keyword evidence="3" id="KW-1185">Reference proteome</keyword>
<sequence length="316" mass="36642">MEPKTDNEGEEKPEDPPAVVRHSKFYKNHGDVILQVEKTLYRLDSRVLSDLSEFFSELFSLPQGVHVEGKTDENPIIVQMVTVEEFDHLILACIHVEWSIPPHPVKRHLDVLKLATMWRFPDYVKDQAVFELMRYKSKEFPPVEKLYLARCYDIKEFLEPAFKELCTPGATLAELSSNDIFRIGLSIYEVLTKVKEAIARDRRWFAFHAPKLSHIPRTDDCTKDQHKKCKKAWNSEWWKVMGRRILQPVDVFALNFQCSEAEDVLKSLEVPGMNPSCLGALLDFVEQSDALQFEKVHIQNGVNELIRRLEAGQLNY</sequence>
<protein>
    <recommendedName>
        <fullName evidence="1">BTB domain-containing protein</fullName>
    </recommendedName>
</protein>
<dbReference type="InterPro" id="IPR011333">
    <property type="entry name" value="SKP1/BTB/POZ_sf"/>
</dbReference>
<reference evidence="3" key="1">
    <citation type="journal article" date="2014" name="Proc. Natl. Acad. Sci. U.S.A.">
        <title>Extensive sampling of basidiomycete genomes demonstrates inadequacy of the white-rot/brown-rot paradigm for wood decay fungi.</title>
        <authorList>
            <person name="Riley R."/>
            <person name="Salamov A.A."/>
            <person name="Brown D.W."/>
            <person name="Nagy L.G."/>
            <person name="Floudas D."/>
            <person name="Held B.W."/>
            <person name="Levasseur A."/>
            <person name="Lombard V."/>
            <person name="Morin E."/>
            <person name="Otillar R."/>
            <person name="Lindquist E.A."/>
            <person name="Sun H."/>
            <person name="LaButti K.M."/>
            <person name="Schmutz J."/>
            <person name="Jabbour D."/>
            <person name="Luo H."/>
            <person name="Baker S.E."/>
            <person name="Pisabarro A.G."/>
            <person name="Walton J.D."/>
            <person name="Blanchette R.A."/>
            <person name="Henrissat B."/>
            <person name="Martin F."/>
            <person name="Cullen D."/>
            <person name="Hibbett D.S."/>
            <person name="Grigoriev I.V."/>
        </authorList>
    </citation>
    <scope>NUCLEOTIDE SEQUENCE [LARGE SCALE GENOMIC DNA]</scope>
    <source>
        <strain evidence="3">CBS 339.88</strain>
    </source>
</reference>
<dbReference type="Pfam" id="PF00651">
    <property type="entry name" value="BTB"/>
    <property type="match status" value="1"/>
</dbReference>
<dbReference type="HOGENOM" id="CLU_047592_4_2_1"/>
<dbReference type="EMBL" id="KL142371">
    <property type="protein sequence ID" value="KDR81022.1"/>
    <property type="molecule type" value="Genomic_DNA"/>
</dbReference>
<dbReference type="Gene3D" id="3.30.710.10">
    <property type="entry name" value="Potassium Channel Kv1.1, Chain A"/>
    <property type="match status" value="1"/>
</dbReference>
<accession>A0A067TFB1</accession>
<evidence type="ECO:0000313" key="2">
    <source>
        <dbReference type="EMBL" id="KDR81022.1"/>
    </source>
</evidence>
<dbReference type="AlphaFoldDB" id="A0A067TFB1"/>
<feature type="domain" description="BTB" evidence="1">
    <location>
        <begin position="29"/>
        <end position="125"/>
    </location>
</feature>
<gene>
    <name evidence="2" type="ORF">GALMADRAFT_264952</name>
</gene>